<evidence type="ECO:0000313" key="3">
    <source>
        <dbReference type="Proteomes" id="UP000060487"/>
    </source>
</evidence>
<dbReference type="NCBIfam" id="TIGR00277">
    <property type="entry name" value="HDIG"/>
    <property type="match status" value="1"/>
</dbReference>
<dbReference type="Pfam" id="PF08668">
    <property type="entry name" value="HDOD"/>
    <property type="match status" value="1"/>
</dbReference>
<dbReference type="EMBL" id="LNQR01000032">
    <property type="protein sequence ID" value="KWT91120.1"/>
    <property type="molecule type" value="Genomic_DNA"/>
</dbReference>
<keyword evidence="3" id="KW-1185">Reference proteome</keyword>
<dbReference type="PANTHER" id="PTHR33525">
    <property type="match status" value="1"/>
</dbReference>
<evidence type="ECO:0000313" key="2">
    <source>
        <dbReference type="EMBL" id="KWT91120.1"/>
    </source>
</evidence>
<dbReference type="Gene3D" id="1.10.3210.10">
    <property type="entry name" value="Hypothetical protein af1432"/>
    <property type="match status" value="1"/>
</dbReference>
<dbReference type="PROSITE" id="PS51833">
    <property type="entry name" value="HDOD"/>
    <property type="match status" value="1"/>
</dbReference>
<dbReference type="CDD" id="cd00077">
    <property type="entry name" value="HDc"/>
    <property type="match status" value="1"/>
</dbReference>
<dbReference type="InterPro" id="IPR003607">
    <property type="entry name" value="HD/PDEase_dom"/>
</dbReference>
<proteinExistence type="predicted"/>
<protein>
    <submittedName>
        <fullName evidence="2">Metal-dependent phosphohydrolase</fullName>
    </submittedName>
</protein>
<dbReference type="InterPro" id="IPR013976">
    <property type="entry name" value="HDOD"/>
</dbReference>
<evidence type="ECO:0000259" key="1">
    <source>
        <dbReference type="PROSITE" id="PS51833"/>
    </source>
</evidence>
<sequence>MLLLIDMKKVILSYIEKVPALSPTIAKIVQLTSNDMSSAVDLVQAIKLDPALTVKVLNLINSSYFGMPQEVTSINRAIILLGMNTIKNLALSAEVLSSFNPAKGALFNVDKFWQHSLACAISSKLIAQKIVKDPVKREEYFIAGLIHDIGKIFFIKHFPRDYLSMVKKIGPADSLNHKEKLVFSMDHAEVGALIAEKWALPPDLVASIRLHHEKNVKDETSFLPASVYISNLYCKTNGFGDDIGSSAVPMPDEQDWARLKLRKADEAAILTCLPEKVEEAKVFLQVRSR</sequence>
<accession>A0ABR5SHF4</accession>
<reference evidence="2 3" key="1">
    <citation type="submission" date="2015-11" db="EMBL/GenBank/DDBJ databases">
        <authorList>
            <person name="Lin W."/>
        </authorList>
    </citation>
    <scope>NUCLEOTIDE SEQUENCE [LARGE SCALE GENOMIC DNA]</scope>
    <source>
        <strain evidence="2 3">HCH-1</strain>
    </source>
</reference>
<organism evidence="2 3">
    <name type="scientific">Candidatus Magnetominusculus xianensis</name>
    <dbReference type="NCBI Taxonomy" id="1748249"/>
    <lineage>
        <taxon>Bacteria</taxon>
        <taxon>Pseudomonadati</taxon>
        <taxon>Nitrospirota</taxon>
        <taxon>Nitrospiria</taxon>
        <taxon>Nitrospirales</taxon>
        <taxon>Nitrospiraceae</taxon>
        <taxon>Candidatus Magnetominusculus</taxon>
    </lineage>
</organism>
<dbReference type="InterPro" id="IPR006675">
    <property type="entry name" value="HDIG_dom"/>
</dbReference>
<gene>
    <name evidence="2" type="ORF">ASN18_0944</name>
</gene>
<dbReference type="SUPFAM" id="SSF109604">
    <property type="entry name" value="HD-domain/PDEase-like"/>
    <property type="match status" value="1"/>
</dbReference>
<feature type="domain" description="HDOD" evidence="1">
    <location>
        <begin position="18"/>
        <end position="214"/>
    </location>
</feature>
<name>A0ABR5SHF4_9BACT</name>
<dbReference type="PANTHER" id="PTHR33525:SF3">
    <property type="entry name" value="RIBONUCLEASE Y"/>
    <property type="match status" value="1"/>
</dbReference>
<dbReference type="Proteomes" id="UP000060487">
    <property type="component" value="Unassembled WGS sequence"/>
</dbReference>
<dbReference type="InterPro" id="IPR052340">
    <property type="entry name" value="RNase_Y/CdgJ"/>
</dbReference>
<comment type="caution">
    <text evidence="2">The sequence shown here is derived from an EMBL/GenBank/DDBJ whole genome shotgun (WGS) entry which is preliminary data.</text>
</comment>